<accession>A0A2U2H9V7</accession>
<dbReference type="SUPFAM" id="SSF52540">
    <property type="entry name" value="P-loop containing nucleoside triphosphate hydrolases"/>
    <property type="match status" value="1"/>
</dbReference>
<keyword evidence="4" id="KW-0547">Nucleotide-binding</keyword>
<evidence type="ECO:0000256" key="4">
    <source>
        <dbReference type="ARBA" id="ARBA00022741"/>
    </source>
</evidence>
<name>A0A2U2H9V7_9BURK</name>
<protein>
    <submittedName>
        <fullName evidence="7">Multidrug ABC transporter ATP-binding protein</fullName>
    </submittedName>
</protein>
<dbReference type="SMART" id="SM00382">
    <property type="entry name" value="AAA"/>
    <property type="match status" value="1"/>
</dbReference>
<comment type="similarity">
    <text evidence="1">Belongs to the ABC transporter superfamily.</text>
</comment>
<reference evidence="7 8" key="1">
    <citation type="submission" date="2018-04" db="EMBL/GenBank/DDBJ databases">
        <title>Massilia violaceinigra sp. nov., a novel purple-pigmented bacterium isolated from Tianshan glacier, Xinjiang, China.</title>
        <authorList>
            <person name="Wang H."/>
        </authorList>
    </citation>
    <scope>NUCLEOTIDE SEQUENCE [LARGE SCALE GENOMIC DNA]</scope>
    <source>
        <strain evidence="7 8">B448-2</strain>
    </source>
</reference>
<dbReference type="Pfam" id="PF00005">
    <property type="entry name" value="ABC_tran"/>
    <property type="match status" value="1"/>
</dbReference>
<dbReference type="InterPro" id="IPR003593">
    <property type="entry name" value="AAA+_ATPase"/>
</dbReference>
<proteinExistence type="inferred from homology"/>
<dbReference type="RefSeq" id="WP_106760422.1">
    <property type="nucleotide sequence ID" value="NZ_PXWF02000339.1"/>
</dbReference>
<keyword evidence="2" id="KW-0813">Transport</keyword>
<dbReference type="InterPro" id="IPR003439">
    <property type="entry name" value="ABC_transporter-like_ATP-bd"/>
</dbReference>
<organism evidence="7 8">
    <name type="scientific">Massilia glaciei</name>
    <dbReference type="NCBI Taxonomy" id="1524097"/>
    <lineage>
        <taxon>Bacteria</taxon>
        <taxon>Pseudomonadati</taxon>
        <taxon>Pseudomonadota</taxon>
        <taxon>Betaproteobacteria</taxon>
        <taxon>Burkholderiales</taxon>
        <taxon>Oxalobacteraceae</taxon>
        <taxon>Telluria group</taxon>
        <taxon>Massilia</taxon>
    </lineage>
</organism>
<comment type="caution">
    <text evidence="7">The sequence shown here is derived from an EMBL/GenBank/DDBJ whole genome shotgun (WGS) entry which is preliminary data.</text>
</comment>
<evidence type="ECO:0000259" key="6">
    <source>
        <dbReference type="PROSITE" id="PS50893"/>
    </source>
</evidence>
<feature type="domain" description="ABC transporter" evidence="6">
    <location>
        <begin position="3"/>
        <end position="234"/>
    </location>
</feature>
<keyword evidence="3" id="KW-0472">Membrane</keyword>
<dbReference type="AlphaFoldDB" id="A0A2U2H9V7"/>
<dbReference type="PANTHER" id="PTHR43335:SF2">
    <property type="entry name" value="ABC TRANSPORTER, ATP-BINDING PROTEIN"/>
    <property type="match status" value="1"/>
</dbReference>
<dbReference type="Proteomes" id="UP000241421">
    <property type="component" value="Unassembled WGS sequence"/>
</dbReference>
<keyword evidence="8" id="KW-1185">Reference proteome</keyword>
<gene>
    <name evidence="7" type="ORF">C7C56_026975</name>
</gene>
<dbReference type="GO" id="GO:0005524">
    <property type="term" value="F:ATP binding"/>
    <property type="evidence" value="ECO:0007669"/>
    <property type="project" value="UniProtKB-KW"/>
</dbReference>
<dbReference type="GO" id="GO:0016887">
    <property type="term" value="F:ATP hydrolysis activity"/>
    <property type="evidence" value="ECO:0007669"/>
    <property type="project" value="InterPro"/>
</dbReference>
<evidence type="ECO:0000313" key="7">
    <source>
        <dbReference type="EMBL" id="PWF39444.1"/>
    </source>
</evidence>
<dbReference type="Gene3D" id="3.40.50.300">
    <property type="entry name" value="P-loop containing nucleotide triphosphate hydrolases"/>
    <property type="match status" value="1"/>
</dbReference>
<evidence type="ECO:0000256" key="5">
    <source>
        <dbReference type="ARBA" id="ARBA00022840"/>
    </source>
</evidence>
<evidence type="ECO:0000256" key="2">
    <source>
        <dbReference type="ARBA" id="ARBA00022448"/>
    </source>
</evidence>
<dbReference type="InterPro" id="IPR027417">
    <property type="entry name" value="P-loop_NTPase"/>
</dbReference>
<dbReference type="PANTHER" id="PTHR43335">
    <property type="entry name" value="ABC TRANSPORTER, ATP-BINDING PROTEIN"/>
    <property type="match status" value="1"/>
</dbReference>
<dbReference type="OrthoDB" id="9804819at2"/>
<dbReference type="PROSITE" id="PS50893">
    <property type="entry name" value="ABC_TRANSPORTER_2"/>
    <property type="match status" value="1"/>
</dbReference>
<keyword evidence="5 7" id="KW-0067">ATP-binding</keyword>
<keyword evidence="3" id="KW-1003">Cell membrane</keyword>
<dbReference type="EMBL" id="PXWF02000339">
    <property type="protein sequence ID" value="PWF39444.1"/>
    <property type="molecule type" value="Genomic_DNA"/>
</dbReference>
<evidence type="ECO:0000256" key="3">
    <source>
        <dbReference type="ARBA" id="ARBA00022475"/>
    </source>
</evidence>
<evidence type="ECO:0000313" key="8">
    <source>
        <dbReference type="Proteomes" id="UP000241421"/>
    </source>
</evidence>
<sequence length="299" mass="31821">MELHIRGVCQPDADGVPTLEKVSITIPKGIYGLLGPKGAGKSTLMRILATLRAPAAGSVQLGPTDLLGRNEEIRRSIAYLPQECGAYPQLSAEKLLDYLAMLKGFSQRRGGRAAVVEALLRRTRLWEARKQELGRCPPGMRRRFGLAVALLGNPKLVIADEPTAGLDPSERACFLSLLGALAEDSIVILATRVVEDVSRLCPKMAIIDRGEIPLEAETGRAIAELRGRVWAGTLAPEALSAVARWHAVLSTKPSGDGVAVRVLSEAVPGAGFASAEPDLGDVYARVMALPGPGTGRRVR</sequence>
<evidence type="ECO:0000256" key="1">
    <source>
        <dbReference type="ARBA" id="ARBA00005417"/>
    </source>
</evidence>